<accession>A0A0M3JJ94</accession>
<dbReference type="Proteomes" id="UP000267096">
    <property type="component" value="Unassembled WGS sequence"/>
</dbReference>
<dbReference type="AlphaFoldDB" id="A0A0M3JJ94"/>
<evidence type="ECO:0000313" key="2">
    <source>
        <dbReference type="Proteomes" id="UP000267096"/>
    </source>
</evidence>
<proteinExistence type="predicted"/>
<dbReference type="EMBL" id="UYRR01018139">
    <property type="protein sequence ID" value="VDK29288.1"/>
    <property type="molecule type" value="Genomic_DNA"/>
</dbReference>
<gene>
    <name evidence="1" type="ORF">ASIM_LOCUS7477</name>
</gene>
<evidence type="ECO:0000313" key="3">
    <source>
        <dbReference type="WBParaSite" id="ASIM_0000771301-mRNA-1"/>
    </source>
</evidence>
<protein>
    <submittedName>
        <fullName evidence="3">HEPN domain-containing protein</fullName>
    </submittedName>
</protein>
<sequence>MNANRDGIHAKYERNFRFAGWLEEARENLAQIVLEEGLDNEQCPELVPCKESAESEQRGEDVFLFVL</sequence>
<organism evidence="3">
    <name type="scientific">Anisakis simplex</name>
    <name type="common">Herring worm</name>
    <dbReference type="NCBI Taxonomy" id="6269"/>
    <lineage>
        <taxon>Eukaryota</taxon>
        <taxon>Metazoa</taxon>
        <taxon>Ecdysozoa</taxon>
        <taxon>Nematoda</taxon>
        <taxon>Chromadorea</taxon>
        <taxon>Rhabditida</taxon>
        <taxon>Spirurina</taxon>
        <taxon>Ascaridomorpha</taxon>
        <taxon>Ascaridoidea</taxon>
        <taxon>Anisakidae</taxon>
        <taxon>Anisakis</taxon>
        <taxon>Anisakis simplex complex</taxon>
    </lineage>
</organism>
<keyword evidence="2" id="KW-1185">Reference proteome</keyword>
<evidence type="ECO:0000313" key="1">
    <source>
        <dbReference type="EMBL" id="VDK29288.1"/>
    </source>
</evidence>
<reference evidence="3" key="1">
    <citation type="submission" date="2017-02" db="UniProtKB">
        <authorList>
            <consortium name="WormBaseParasite"/>
        </authorList>
    </citation>
    <scope>IDENTIFICATION</scope>
</reference>
<dbReference type="WBParaSite" id="ASIM_0000771301-mRNA-1">
    <property type="protein sequence ID" value="ASIM_0000771301-mRNA-1"/>
    <property type="gene ID" value="ASIM_0000771301"/>
</dbReference>
<reference evidence="1 2" key="2">
    <citation type="submission" date="2018-11" db="EMBL/GenBank/DDBJ databases">
        <authorList>
            <consortium name="Pathogen Informatics"/>
        </authorList>
    </citation>
    <scope>NUCLEOTIDE SEQUENCE [LARGE SCALE GENOMIC DNA]</scope>
</reference>
<name>A0A0M3JJ94_ANISI</name>